<organism evidence="1 2">
    <name type="scientific">Campylobacter hyointestinalis subsp. hyointestinalis</name>
    <dbReference type="NCBI Taxonomy" id="91352"/>
    <lineage>
        <taxon>Bacteria</taxon>
        <taxon>Pseudomonadati</taxon>
        <taxon>Campylobacterota</taxon>
        <taxon>Epsilonproteobacteria</taxon>
        <taxon>Campylobacterales</taxon>
        <taxon>Campylobacteraceae</taxon>
        <taxon>Campylobacter</taxon>
    </lineage>
</organism>
<gene>
    <name evidence="1" type="ORF">ERS686654_02048</name>
</gene>
<dbReference type="AlphaFoldDB" id="A0A0S4SWP3"/>
<reference evidence="1 2" key="1">
    <citation type="submission" date="2015-11" db="EMBL/GenBank/DDBJ databases">
        <authorList>
            <consortium name="Pathogen Informatics"/>
        </authorList>
    </citation>
    <scope>NUCLEOTIDE SEQUENCE [LARGE SCALE GENOMIC DNA]</scope>
    <source>
        <strain evidence="1 2">006A-0059</strain>
    </source>
</reference>
<dbReference type="EMBL" id="FAVB01000007">
    <property type="protein sequence ID" value="CUU89953.1"/>
    <property type="molecule type" value="Genomic_DNA"/>
</dbReference>
<protein>
    <submittedName>
        <fullName evidence="1">Uncharacterized protein</fullName>
    </submittedName>
</protein>
<dbReference type="Proteomes" id="UP000052237">
    <property type="component" value="Unassembled WGS sequence"/>
</dbReference>
<proteinExistence type="predicted"/>
<dbReference type="RefSeq" id="WP_059435493.1">
    <property type="nucleotide sequence ID" value="NZ_FAVB01000007.1"/>
</dbReference>
<evidence type="ECO:0000313" key="2">
    <source>
        <dbReference type="Proteomes" id="UP000052237"/>
    </source>
</evidence>
<name>A0A0S4SWP3_CAMHY</name>
<evidence type="ECO:0000313" key="1">
    <source>
        <dbReference type="EMBL" id="CUU89953.1"/>
    </source>
</evidence>
<sequence length="86" mass="9828">MNISDQYLIDMDLIGLNGHEKDILRKAMCAGKIKTVSLVDENNKKKAYMTLDSFTNFLGLNPSEIEVSKRNKIENKINSILRRSKI</sequence>
<keyword evidence="2" id="KW-1185">Reference proteome</keyword>
<accession>A0A0S4SWP3</accession>
<comment type="caution">
    <text evidence="1">The sequence shown here is derived from an EMBL/GenBank/DDBJ whole genome shotgun (WGS) entry which is preliminary data.</text>
</comment>